<dbReference type="RefSeq" id="WP_166316349.1">
    <property type="nucleotide sequence ID" value="NZ_CP049866.1"/>
</dbReference>
<keyword evidence="4" id="KW-1185">Reference proteome</keyword>
<evidence type="ECO:0000313" key="4">
    <source>
        <dbReference type="Proteomes" id="UP000502035"/>
    </source>
</evidence>
<dbReference type="Proteomes" id="UP000502035">
    <property type="component" value="Chromosome"/>
</dbReference>
<feature type="domain" description="DnaJ homologue subfamily C member 28 conserved" evidence="2">
    <location>
        <begin position="35"/>
        <end position="101"/>
    </location>
</feature>
<proteinExistence type="predicted"/>
<organism evidence="3 4">
    <name type="scientific">Nocardioides piscis</name>
    <dbReference type="NCBI Taxonomy" id="2714938"/>
    <lineage>
        <taxon>Bacteria</taxon>
        <taxon>Bacillati</taxon>
        <taxon>Actinomycetota</taxon>
        <taxon>Actinomycetes</taxon>
        <taxon>Propionibacteriales</taxon>
        <taxon>Nocardioidaceae</taxon>
        <taxon>Nocardioides</taxon>
    </lineage>
</organism>
<sequence length="182" mass="20877">MSQDRDRDTGHHEPARDERTGQTAAAARIAHQSQWVEQQLRVAFERGDFDDLPGAGKPIEGLGTEHDPDWWIKKLIERERLSVLPPALQLRKDDAELDGLLDRLGSEREVHRAVDDFNARVRRARMQLEGGPPVVTPLRDPDAEVEAWRGRRESRIRANRAALRAAEEADRSAGRRWFGRRR</sequence>
<dbReference type="InterPro" id="IPR018961">
    <property type="entry name" value="DnaJ_homolog_subfam-C_membr-28"/>
</dbReference>
<evidence type="ECO:0000259" key="2">
    <source>
        <dbReference type="Pfam" id="PF09350"/>
    </source>
</evidence>
<feature type="compositionally biased region" description="Basic and acidic residues" evidence="1">
    <location>
        <begin position="1"/>
        <end position="20"/>
    </location>
</feature>
<protein>
    <submittedName>
        <fullName evidence="3">DUF1992 domain-containing protein</fullName>
    </submittedName>
</protein>
<dbReference type="EMBL" id="CP049866">
    <property type="protein sequence ID" value="QIK75113.1"/>
    <property type="molecule type" value="Genomic_DNA"/>
</dbReference>
<reference evidence="3 4" key="1">
    <citation type="submission" date="2020-03" db="EMBL/GenBank/DDBJ databases">
        <title>Nocardioides sp. nov., isolated from fish.</title>
        <authorList>
            <person name="Hyun D.-W."/>
            <person name="Bae J.-W."/>
        </authorList>
    </citation>
    <scope>NUCLEOTIDE SEQUENCE [LARGE SCALE GENOMIC DNA]</scope>
    <source>
        <strain evidence="3 4">HDW12A</strain>
    </source>
</reference>
<gene>
    <name evidence="3" type="ORF">G7071_06385</name>
</gene>
<evidence type="ECO:0000256" key="1">
    <source>
        <dbReference type="SAM" id="MobiDB-lite"/>
    </source>
</evidence>
<name>A0A6G7YE91_9ACTN</name>
<dbReference type="AlphaFoldDB" id="A0A6G7YE91"/>
<evidence type="ECO:0000313" key="3">
    <source>
        <dbReference type="EMBL" id="QIK75113.1"/>
    </source>
</evidence>
<dbReference type="Pfam" id="PF09350">
    <property type="entry name" value="DJC28_CD"/>
    <property type="match status" value="1"/>
</dbReference>
<accession>A0A6G7YE91</accession>
<feature type="region of interest" description="Disordered" evidence="1">
    <location>
        <begin position="1"/>
        <end position="30"/>
    </location>
</feature>
<dbReference type="KEGG" id="npi:G7071_06385"/>